<sequence length="210" mass="23163">MKSILRLILPLCTTALGVAALAKTNPAQQELLVDDDNIIAKQGTRVPGHNDAFYDVVPKEDQLYRIEGLEIAPTPFSTDRAVFVLLSGYISESKKKELGLPDEGLTNATLKISVSVVYADGTHDDEQSYTVPLKTTPFASLAHLVIRDARGVQVDYLPSSDDSDILVDFQFLPMFMESGMYTFKVDARLGDVDDTCLFAMSLTQWLEGRL</sequence>
<gene>
    <name evidence="2" type="ORF">BJX66DRAFT_186532</name>
</gene>
<comment type="caution">
    <text evidence="2">The sequence shown here is derived from an EMBL/GenBank/DDBJ whole genome shotgun (WGS) entry which is preliminary data.</text>
</comment>
<evidence type="ECO:0000313" key="3">
    <source>
        <dbReference type="Proteomes" id="UP001610563"/>
    </source>
</evidence>
<feature type="signal peptide" evidence="1">
    <location>
        <begin position="1"/>
        <end position="19"/>
    </location>
</feature>
<keyword evidence="1" id="KW-0732">Signal</keyword>
<evidence type="ECO:0000256" key="1">
    <source>
        <dbReference type="SAM" id="SignalP"/>
    </source>
</evidence>
<organism evidence="2 3">
    <name type="scientific">Aspergillus keveii</name>
    <dbReference type="NCBI Taxonomy" id="714993"/>
    <lineage>
        <taxon>Eukaryota</taxon>
        <taxon>Fungi</taxon>
        <taxon>Dikarya</taxon>
        <taxon>Ascomycota</taxon>
        <taxon>Pezizomycotina</taxon>
        <taxon>Eurotiomycetes</taxon>
        <taxon>Eurotiomycetidae</taxon>
        <taxon>Eurotiales</taxon>
        <taxon>Aspergillaceae</taxon>
        <taxon>Aspergillus</taxon>
        <taxon>Aspergillus subgen. Nidulantes</taxon>
    </lineage>
</organism>
<name>A0ABR4G7D4_9EURO</name>
<reference evidence="2 3" key="1">
    <citation type="submission" date="2024-07" db="EMBL/GenBank/DDBJ databases">
        <title>Section-level genome sequencing and comparative genomics of Aspergillus sections Usti and Cavernicolus.</title>
        <authorList>
            <consortium name="Lawrence Berkeley National Laboratory"/>
            <person name="Nybo J.L."/>
            <person name="Vesth T.C."/>
            <person name="Theobald S."/>
            <person name="Frisvad J.C."/>
            <person name="Larsen T.O."/>
            <person name="Kjaerboelling I."/>
            <person name="Rothschild-Mancinelli K."/>
            <person name="Lyhne E.K."/>
            <person name="Kogle M.E."/>
            <person name="Barry K."/>
            <person name="Clum A."/>
            <person name="Na H."/>
            <person name="Ledsgaard L."/>
            <person name="Lin J."/>
            <person name="Lipzen A."/>
            <person name="Kuo A."/>
            <person name="Riley R."/>
            <person name="Mondo S."/>
            <person name="Labutti K."/>
            <person name="Haridas S."/>
            <person name="Pangalinan J."/>
            <person name="Salamov A.A."/>
            <person name="Simmons B.A."/>
            <person name="Magnuson J.K."/>
            <person name="Chen J."/>
            <person name="Drula E."/>
            <person name="Henrissat B."/>
            <person name="Wiebenga A."/>
            <person name="Lubbers R.J."/>
            <person name="Gomes A.C."/>
            <person name="Makela M.R."/>
            <person name="Stajich J."/>
            <person name="Grigoriev I.V."/>
            <person name="Mortensen U.H."/>
            <person name="De Vries R.P."/>
            <person name="Baker S.E."/>
            <person name="Andersen M.R."/>
        </authorList>
    </citation>
    <scope>NUCLEOTIDE SEQUENCE [LARGE SCALE GENOMIC DNA]</scope>
    <source>
        <strain evidence="2 3">CBS 209.92</strain>
    </source>
</reference>
<evidence type="ECO:0000313" key="2">
    <source>
        <dbReference type="EMBL" id="KAL2794886.1"/>
    </source>
</evidence>
<dbReference type="EMBL" id="JBFTWV010000040">
    <property type="protein sequence ID" value="KAL2794886.1"/>
    <property type="molecule type" value="Genomic_DNA"/>
</dbReference>
<keyword evidence="3" id="KW-1185">Reference proteome</keyword>
<accession>A0ABR4G7D4</accession>
<dbReference type="Proteomes" id="UP001610563">
    <property type="component" value="Unassembled WGS sequence"/>
</dbReference>
<protein>
    <submittedName>
        <fullName evidence="2">Uncharacterized protein</fullName>
    </submittedName>
</protein>
<proteinExistence type="predicted"/>
<feature type="chain" id="PRO_5046303169" evidence="1">
    <location>
        <begin position="20"/>
        <end position="210"/>
    </location>
</feature>